<organism evidence="2 3">
    <name type="scientific">Geosporobacter subterraneus DSM 17957</name>
    <dbReference type="NCBI Taxonomy" id="1121919"/>
    <lineage>
        <taxon>Bacteria</taxon>
        <taxon>Bacillati</taxon>
        <taxon>Bacillota</taxon>
        <taxon>Clostridia</taxon>
        <taxon>Peptostreptococcales</taxon>
        <taxon>Thermotaleaceae</taxon>
        <taxon>Geosporobacter</taxon>
    </lineage>
</organism>
<dbReference type="Pfam" id="PF03793">
    <property type="entry name" value="PASTA"/>
    <property type="match status" value="1"/>
</dbReference>
<feature type="domain" description="PASTA" evidence="1">
    <location>
        <begin position="4"/>
        <end position="51"/>
    </location>
</feature>
<protein>
    <submittedName>
        <fullName evidence="2">PASTA domain-containing protein</fullName>
    </submittedName>
</protein>
<dbReference type="Proteomes" id="UP000184536">
    <property type="component" value="Unassembled WGS sequence"/>
</dbReference>
<dbReference type="STRING" id="1121919.SAMN02745975_00609"/>
<keyword evidence="3" id="KW-1185">Reference proteome</keyword>
<dbReference type="EMBL" id="FQZV01000007">
    <property type="protein sequence ID" value="SHI79301.1"/>
    <property type="molecule type" value="Genomic_DNA"/>
</dbReference>
<evidence type="ECO:0000313" key="3">
    <source>
        <dbReference type="Proteomes" id="UP000184536"/>
    </source>
</evidence>
<reference evidence="3" key="1">
    <citation type="submission" date="2016-11" db="EMBL/GenBank/DDBJ databases">
        <authorList>
            <person name="Varghese N."/>
            <person name="Submissions S."/>
        </authorList>
    </citation>
    <scope>NUCLEOTIDE SEQUENCE [LARGE SCALE GENOMIC DNA]</scope>
    <source>
        <strain evidence="3">DSM 17957</strain>
    </source>
</reference>
<dbReference type="InterPro" id="IPR005543">
    <property type="entry name" value="PASTA_dom"/>
</dbReference>
<name>A0A1M6E1H8_9FIRM</name>
<gene>
    <name evidence="2" type="ORF">SAMN02745975_00609</name>
</gene>
<proteinExistence type="predicted"/>
<evidence type="ECO:0000259" key="1">
    <source>
        <dbReference type="Pfam" id="PF03793"/>
    </source>
</evidence>
<accession>A0A1M6E1H8</accession>
<sequence>MSLVPDLVGYSCEESKKVMKQAGLQFTIHEAVAPKQDNKDGECRVIRQIQSDQQIEIVVSYF</sequence>
<evidence type="ECO:0000313" key="2">
    <source>
        <dbReference type="EMBL" id="SHI79301.1"/>
    </source>
</evidence>
<dbReference type="RefSeq" id="WP_110939897.1">
    <property type="nucleotide sequence ID" value="NZ_FQZV01000007.1"/>
</dbReference>
<dbReference type="OrthoDB" id="1955170at2"/>
<dbReference type="AlphaFoldDB" id="A0A1M6E1H8"/>